<dbReference type="EMBL" id="MWQN01000001">
    <property type="protein sequence ID" value="OPC84179.1"/>
    <property type="molecule type" value="Genomic_DNA"/>
</dbReference>
<dbReference type="CDD" id="cd00198">
    <property type="entry name" value="vWFA"/>
    <property type="match status" value="1"/>
</dbReference>
<accession>A0A1T3P511</accession>
<dbReference type="Proteomes" id="UP000190037">
    <property type="component" value="Unassembled WGS sequence"/>
</dbReference>
<dbReference type="OrthoDB" id="9790144at2"/>
<keyword evidence="3" id="KW-1185">Reference proteome</keyword>
<dbReference type="InterPro" id="IPR036465">
    <property type="entry name" value="vWFA_dom_sf"/>
</dbReference>
<feature type="region of interest" description="Disordered" evidence="1">
    <location>
        <begin position="171"/>
        <end position="211"/>
    </location>
</feature>
<organism evidence="2 3">
    <name type="scientific">Embleya scabrispora</name>
    <dbReference type="NCBI Taxonomy" id="159449"/>
    <lineage>
        <taxon>Bacteria</taxon>
        <taxon>Bacillati</taxon>
        <taxon>Actinomycetota</taxon>
        <taxon>Actinomycetes</taxon>
        <taxon>Kitasatosporales</taxon>
        <taxon>Streptomycetaceae</taxon>
        <taxon>Embleya</taxon>
    </lineage>
</organism>
<dbReference type="SUPFAM" id="SSF53300">
    <property type="entry name" value="vWA-like"/>
    <property type="match status" value="1"/>
</dbReference>
<name>A0A1T3P511_9ACTN</name>
<proteinExistence type="predicted"/>
<reference evidence="2 3" key="1">
    <citation type="submission" date="2017-03" db="EMBL/GenBank/DDBJ databases">
        <title>Draft genome sequence of Streptomyces scabrisporus NF3, endophyte isolated from Amphipterygium adstringens.</title>
        <authorList>
            <person name="Vazquez M."/>
            <person name="Ceapa C.D."/>
            <person name="Rodriguez Luna D."/>
            <person name="Sanchez Esquivel S."/>
        </authorList>
    </citation>
    <scope>NUCLEOTIDE SEQUENCE [LARGE SCALE GENOMIC DNA]</scope>
    <source>
        <strain evidence="2 3">NF3</strain>
    </source>
</reference>
<evidence type="ECO:0000313" key="2">
    <source>
        <dbReference type="EMBL" id="OPC84179.1"/>
    </source>
</evidence>
<dbReference type="STRING" id="159449.B4N89_27530"/>
<protein>
    <submittedName>
        <fullName evidence="2">Uncharacterized protein</fullName>
    </submittedName>
</protein>
<gene>
    <name evidence="2" type="ORF">B4N89_27530</name>
</gene>
<sequence length="211" mass="22719">MSNPPTRHILVVLDRSGSMENVRTDTEGGLRAFLAEQAASPSTDVVTLVQFDCEIETVFSVVPLANVPEFRLAPRSSTALLDAIGTTINGESARVAALAEADRPDETVVVILTDGAENASREYTLTQIEKLIGERRDEGWVFVFLGADQDAFAVSGRMGIDRDTTLSYSGRKTTGSMRTAGTMISRGSGGGSYTFTDDERAQTMPESESDR</sequence>
<evidence type="ECO:0000256" key="1">
    <source>
        <dbReference type="SAM" id="MobiDB-lite"/>
    </source>
</evidence>
<evidence type="ECO:0000313" key="3">
    <source>
        <dbReference type="Proteomes" id="UP000190037"/>
    </source>
</evidence>
<dbReference type="RefSeq" id="WP_078978472.1">
    <property type="nucleotide sequence ID" value="NZ_MWQN01000001.1"/>
</dbReference>
<dbReference type="AlphaFoldDB" id="A0A1T3P511"/>
<dbReference type="Gene3D" id="3.40.50.410">
    <property type="entry name" value="von Willebrand factor, type A domain"/>
    <property type="match status" value="1"/>
</dbReference>
<comment type="caution">
    <text evidence="2">The sequence shown here is derived from an EMBL/GenBank/DDBJ whole genome shotgun (WGS) entry which is preliminary data.</text>
</comment>